<dbReference type="PANTHER" id="PTHR33169">
    <property type="entry name" value="PADR-FAMILY TRANSCRIPTIONAL REGULATOR"/>
    <property type="match status" value="1"/>
</dbReference>
<dbReference type="InterPro" id="IPR052509">
    <property type="entry name" value="Metal_resp_DNA-bind_regulator"/>
</dbReference>
<dbReference type="InterPro" id="IPR005149">
    <property type="entry name" value="Tscrpt_reg_PadR_N"/>
</dbReference>
<keyword evidence="3" id="KW-1185">Reference proteome</keyword>
<dbReference type="Gene3D" id="1.10.10.10">
    <property type="entry name" value="Winged helix-like DNA-binding domain superfamily/Winged helix DNA-binding domain"/>
    <property type="match status" value="1"/>
</dbReference>
<dbReference type="Pfam" id="PF03551">
    <property type="entry name" value="PadR"/>
    <property type="match status" value="1"/>
</dbReference>
<dbReference type="EMBL" id="JACHNU010000001">
    <property type="protein sequence ID" value="MBB4660801.1"/>
    <property type="molecule type" value="Genomic_DNA"/>
</dbReference>
<feature type="domain" description="Transcription regulator PadR N-terminal" evidence="1">
    <location>
        <begin position="2"/>
        <end position="70"/>
    </location>
</feature>
<dbReference type="PANTHER" id="PTHR33169:SF14">
    <property type="entry name" value="TRANSCRIPTIONAL REGULATOR RV3488"/>
    <property type="match status" value="1"/>
</dbReference>
<gene>
    <name evidence="2" type="ORF">BDZ31_000374</name>
</gene>
<accession>A0A840I958</accession>
<dbReference type="GO" id="GO:0003677">
    <property type="term" value="F:DNA binding"/>
    <property type="evidence" value="ECO:0007669"/>
    <property type="project" value="UniProtKB-KW"/>
</dbReference>
<keyword evidence="2" id="KW-0238">DNA-binding</keyword>
<comment type="caution">
    <text evidence="2">The sequence shown here is derived from an EMBL/GenBank/DDBJ whole genome shotgun (WGS) entry which is preliminary data.</text>
</comment>
<protein>
    <submittedName>
        <fullName evidence="2">DNA-binding PadR family transcriptional regulator</fullName>
    </submittedName>
</protein>
<organism evidence="2 3">
    <name type="scientific">Conexibacter arvalis</name>
    <dbReference type="NCBI Taxonomy" id="912552"/>
    <lineage>
        <taxon>Bacteria</taxon>
        <taxon>Bacillati</taxon>
        <taxon>Actinomycetota</taxon>
        <taxon>Thermoleophilia</taxon>
        <taxon>Solirubrobacterales</taxon>
        <taxon>Conexibacteraceae</taxon>
        <taxon>Conexibacter</taxon>
    </lineage>
</organism>
<name>A0A840I958_9ACTN</name>
<evidence type="ECO:0000259" key="1">
    <source>
        <dbReference type="Pfam" id="PF03551"/>
    </source>
</evidence>
<reference evidence="2 3" key="1">
    <citation type="submission" date="2020-08" db="EMBL/GenBank/DDBJ databases">
        <title>Genomic Encyclopedia of Archaeal and Bacterial Type Strains, Phase II (KMG-II): from individual species to whole genera.</title>
        <authorList>
            <person name="Goeker M."/>
        </authorList>
    </citation>
    <scope>NUCLEOTIDE SEQUENCE [LARGE SCALE GENOMIC DNA]</scope>
    <source>
        <strain evidence="2 3">DSM 23288</strain>
    </source>
</reference>
<evidence type="ECO:0000313" key="3">
    <source>
        <dbReference type="Proteomes" id="UP000585272"/>
    </source>
</evidence>
<dbReference type="Proteomes" id="UP000585272">
    <property type="component" value="Unassembled WGS sequence"/>
</dbReference>
<proteinExistence type="predicted"/>
<dbReference type="SUPFAM" id="SSF46785">
    <property type="entry name" value="Winged helix' DNA-binding domain"/>
    <property type="match status" value="1"/>
</dbReference>
<dbReference type="AlphaFoldDB" id="A0A840I958"/>
<sequence length="174" mass="19770">MERQSYPYEIANRLKHLLGPDAGLEPPDLYPIVARLERDGLIEVVERVREPGQRQARIVYRATPAGARAFDDWIRTGSRPSPRRGELLTKLAVARPGDIPALLEQLAEAEEHLLALLESADDLELAFPDGSWQQLIVDAQRDHALAHWQAELRAIGSIRRRLETFEGRERARSR</sequence>
<dbReference type="InterPro" id="IPR036388">
    <property type="entry name" value="WH-like_DNA-bd_sf"/>
</dbReference>
<evidence type="ECO:0000313" key="2">
    <source>
        <dbReference type="EMBL" id="MBB4660801.1"/>
    </source>
</evidence>
<dbReference type="InterPro" id="IPR036390">
    <property type="entry name" value="WH_DNA-bd_sf"/>
</dbReference>